<dbReference type="Proteomes" id="UP001358586">
    <property type="component" value="Chromosome 8"/>
</dbReference>
<dbReference type="PANTHER" id="PTHR19321:SF50">
    <property type="entry name" value="65-KDA MICROTUBULE-ASSOCIATED PROTEIN 4-LIKE"/>
    <property type="match status" value="1"/>
</dbReference>
<dbReference type="InterPro" id="IPR007145">
    <property type="entry name" value="MAP65_Ase1_PRC1"/>
</dbReference>
<keyword evidence="4" id="KW-0206">Cytoskeleton</keyword>
<keyword evidence="3" id="KW-0493">Microtubule</keyword>
<comment type="similarity">
    <text evidence="2">Belongs to the MAP65/ASE1 family.</text>
</comment>
<feature type="compositionally biased region" description="Polar residues" evidence="6">
    <location>
        <begin position="635"/>
        <end position="645"/>
    </location>
</feature>
<evidence type="ECO:0000256" key="4">
    <source>
        <dbReference type="ARBA" id="ARBA00023212"/>
    </source>
</evidence>
<sequence length="832" mass="93969">METKAVVAEPDYGFEDYYGVYFVPYGYGLPPLPETVNGKCCLGSQRTCAGIIPLACSLGSSLAVERNWSYIIIESDCNLGIEMSNLISSIVCNWISDLRSSIIHFGTQPRQLISKNFTNIAGVMSNHYSEHFTRMEATCGSLLCELQRLWDEVGETDGQWETTLLEIEQECLKVYMKKIQEAKECRTKLQRDIATAMAELSDIFTSMGESSVQRDLKPGGNLKEELEAIIPLLEDMRRKKVERINQFVGVVEQIQKLSIDIFGVKEQNGNKVFVDETNLSLRRLEELHSELHELQHEKINRLNQVQGHLDTINSLCTVLGMNFKQTICRVHPALDDLNGAKDVSNSTIARLAAQIQSLQELKLKRMQKIQDLASALLEFWHLMDMPVEEQQMFLNVTCKITASEPEFTEPDLLSVDSIEKVEDEVSRLEQLKTSRMKEIVLKKKVELEDMCRRTHMVMEALISTDYSIEAMESGAIDPLYLLEQIDLQISKVREEAVSRKEILEKVEKWLAACEEESWLEEYNRDDNRYNAGRGAHLILKRAEKARTVVNKIPALVEALALKTKAWEKERGAEFLYDGGRLLTMLEDYSSLRQEKETQRQRQRNQKKLHGQLIAEQEALYGSKPSPTMTAKKASRTPTTAASNRKLSFGGAMLQQIKPEKPTSRFHPNKKADSLNENSFANHHRSSGFTSHSGRRSSEVSGHVVKKQPLSAAKMREMESPAVRKPLSSVSNVVNPIVEQEKVQKGQRLSPGCKTPMAKASKPTVNGEDQNRTPKAMPIPVPTTPSTISAPMLMAITPATPATLGTYKFEKILEQVQQIEYSFEEVRAGFFMS</sequence>
<evidence type="ECO:0008006" key="9">
    <source>
        <dbReference type="Google" id="ProtNLM"/>
    </source>
</evidence>
<accession>A0ABR0P1Y3</accession>
<organism evidence="7 8">
    <name type="scientific">Gossypium arboreum</name>
    <name type="common">Tree cotton</name>
    <name type="synonym">Gossypium nanking</name>
    <dbReference type="NCBI Taxonomy" id="29729"/>
    <lineage>
        <taxon>Eukaryota</taxon>
        <taxon>Viridiplantae</taxon>
        <taxon>Streptophyta</taxon>
        <taxon>Embryophyta</taxon>
        <taxon>Tracheophyta</taxon>
        <taxon>Spermatophyta</taxon>
        <taxon>Magnoliopsida</taxon>
        <taxon>eudicotyledons</taxon>
        <taxon>Gunneridae</taxon>
        <taxon>Pentapetalae</taxon>
        <taxon>rosids</taxon>
        <taxon>malvids</taxon>
        <taxon>Malvales</taxon>
        <taxon>Malvaceae</taxon>
        <taxon>Malvoideae</taxon>
        <taxon>Gossypium</taxon>
    </lineage>
</organism>
<dbReference type="Pfam" id="PF03999">
    <property type="entry name" value="MAP65_ASE1"/>
    <property type="match status" value="1"/>
</dbReference>
<evidence type="ECO:0000256" key="5">
    <source>
        <dbReference type="SAM" id="Coils"/>
    </source>
</evidence>
<dbReference type="PANTHER" id="PTHR19321">
    <property type="entry name" value="PROTEIN REGULATOR OF CYTOKINESIS 1 PRC1-RELATED"/>
    <property type="match status" value="1"/>
</dbReference>
<evidence type="ECO:0000313" key="7">
    <source>
        <dbReference type="EMBL" id="KAK5812623.1"/>
    </source>
</evidence>
<feature type="coiled-coil region" evidence="5">
    <location>
        <begin position="172"/>
        <end position="199"/>
    </location>
</feature>
<evidence type="ECO:0000256" key="3">
    <source>
        <dbReference type="ARBA" id="ARBA00022701"/>
    </source>
</evidence>
<reference evidence="7 8" key="1">
    <citation type="submission" date="2023-03" db="EMBL/GenBank/DDBJ databases">
        <title>WGS of Gossypium arboreum.</title>
        <authorList>
            <person name="Yu D."/>
        </authorList>
    </citation>
    <scope>NUCLEOTIDE SEQUENCE [LARGE SCALE GENOMIC DNA]</scope>
    <source>
        <tissue evidence="7">Leaf</tissue>
    </source>
</reference>
<keyword evidence="4" id="KW-0963">Cytoplasm</keyword>
<dbReference type="EMBL" id="JARKNE010000008">
    <property type="protein sequence ID" value="KAK5812623.1"/>
    <property type="molecule type" value="Genomic_DNA"/>
</dbReference>
<keyword evidence="8" id="KW-1185">Reference proteome</keyword>
<feature type="compositionally biased region" description="Polar residues" evidence="6">
    <location>
        <begin position="674"/>
        <end position="691"/>
    </location>
</feature>
<evidence type="ECO:0000256" key="2">
    <source>
        <dbReference type="ARBA" id="ARBA00006187"/>
    </source>
</evidence>
<evidence type="ECO:0000256" key="6">
    <source>
        <dbReference type="SAM" id="MobiDB-lite"/>
    </source>
</evidence>
<evidence type="ECO:0000313" key="8">
    <source>
        <dbReference type="Proteomes" id="UP001358586"/>
    </source>
</evidence>
<protein>
    <recommendedName>
        <fullName evidence="9">65-kDa microtubule-associated protein 4-like</fullName>
    </recommendedName>
</protein>
<feature type="region of interest" description="Disordered" evidence="6">
    <location>
        <begin position="622"/>
        <end position="723"/>
    </location>
</feature>
<dbReference type="Gene3D" id="1.20.58.1520">
    <property type="match status" value="1"/>
</dbReference>
<comment type="caution">
    <text evidence="7">The sequence shown here is derived from an EMBL/GenBank/DDBJ whole genome shotgun (WGS) entry which is preliminary data.</text>
</comment>
<name>A0ABR0P1Y3_GOSAR</name>
<keyword evidence="5" id="KW-0175">Coiled coil</keyword>
<gene>
    <name evidence="7" type="ORF">PVK06_028059</name>
</gene>
<comment type="subcellular location">
    <subcellularLocation>
        <location evidence="1">Cytoplasm</location>
        <location evidence="1">Cytoskeleton</location>
    </subcellularLocation>
</comment>
<feature type="region of interest" description="Disordered" evidence="6">
    <location>
        <begin position="740"/>
        <end position="780"/>
    </location>
</feature>
<proteinExistence type="inferred from homology"/>
<evidence type="ECO:0000256" key="1">
    <source>
        <dbReference type="ARBA" id="ARBA00004245"/>
    </source>
</evidence>